<evidence type="ECO:0000313" key="3">
    <source>
        <dbReference type="EMBL" id="KAJ8599287.1"/>
    </source>
</evidence>
<sequence length="357" mass="39518">MVGRWHPIVTLSRCAAISAMAAPTLSRLRVVSYNVHAFRDSGHLDNFERLVKVLKAVDADVICLNECLHPYAADRSFATARDRDEYFEAVREGRGRGRPAPLSSPSESYLERLVKALGMSHLVFGQAECDLCSFGEIPFGSAICSRVPVVSARTLAMRSTPEDAKLGGQPREVAESRGAVWVTLRLGAGHLVVATTHLDHKAEELRLKQMSTCLDALQPDAEIADLGALICGDFNTFQKIDHTDDDWIWIRELYSSNGWPAPDERSLVLDHLHDCGFHDAHALLRGDNTALPQLTCWTHRPVFRIDHCLVSDTLRRRCEVLGYRRLDTAASDHFPLVIDLEISPPAADDGDTSSTAE</sequence>
<dbReference type="Proteomes" id="UP001230188">
    <property type="component" value="Unassembled WGS sequence"/>
</dbReference>
<feature type="chain" id="PRO_5042003739" description="Endonuclease/exonuclease/phosphatase domain-containing protein" evidence="1">
    <location>
        <begin position="22"/>
        <end position="357"/>
    </location>
</feature>
<dbReference type="SUPFAM" id="SSF56219">
    <property type="entry name" value="DNase I-like"/>
    <property type="match status" value="1"/>
</dbReference>
<keyword evidence="1" id="KW-0732">Signal</keyword>
<dbReference type="Gene3D" id="3.60.10.10">
    <property type="entry name" value="Endonuclease/exonuclease/phosphatase"/>
    <property type="match status" value="1"/>
</dbReference>
<feature type="signal peptide" evidence="1">
    <location>
        <begin position="1"/>
        <end position="21"/>
    </location>
</feature>
<reference evidence="3" key="1">
    <citation type="submission" date="2023-01" db="EMBL/GenBank/DDBJ databases">
        <title>Metagenome sequencing of chrysophaentin producing Chrysophaeum taylorii.</title>
        <authorList>
            <person name="Davison J."/>
            <person name="Bewley C."/>
        </authorList>
    </citation>
    <scope>NUCLEOTIDE SEQUENCE</scope>
    <source>
        <strain evidence="3">NIES-1699</strain>
    </source>
</reference>
<dbReference type="EMBL" id="JAQMWT010000574">
    <property type="protein sequence ID" value="KAJ8599287.1"/>
    <property type="molecule type" value="Genomic_DNA"/>
</dbReference>
<dbReference type="AlphaFoldDB" id="A0AAD7U8G8"/>
<evidence type="ECO:0000259" key="2">
    <source>
        <dbReference type="Pfam" id="PF03372"/>
    </source>
</evidence>
<dbReference type="InterPro" id="IPR005135">
    <property type="entry name" value="Endo/exonuclease/phosphatase"/>
</dbReference>
<dbReference type="GO" id="GO:0003824">
    <property type="term" value="F:catalytic activity"/>
    <property type="evidence" value="ECO:0007669"/>
    <property type="project" value="InterPro"/>
</dbReference>
<dbReference type="InterPro" id="IPR036691">
    <property type="entry name" value="Endo/exonu/phosph_ase_sf"/>
</dbReference>
<dbReference type="PANTHER" id="PTHR14859:SF1">
    <property type="entry name" value="PGAP2-INTERACTING PROTEIN"/>
    <property type="match status" value="1"/>
</dbReference>
<evidence type="ECO:0000256" key="1">
    <source>
        <dbReference type="SAM" id="SignalP"/>
    </source>
</evidence>
<organism evidence="3 4">
    <name type="scientific">Chrysophaeum taylorii</name>
    <dbReference type="NCBI Taxonomy" id="2483200"/>
    <lineage>
        <taxon>Eukaryota</taxon>
        <taxon>Sar</taxon>
        <taxon>Stramenopiles</taxon>
        <taxon>Ochrophyta</taxon>
        <taxon>Pelagophyceae</taxon>
        <taxon>Pelagomonadales</taxon>
        <taxon>Pelagomonadaceae</taxon>
        <taxon>Chrysophaeum</taxon>
    </lineage>
</organism>
<dbReference type="GO" id="GO:0006506">
    <property type="term" value="P:GPI anchor biosynthetic process"/>
    <property type="evidence" value="ECO:0007669"/>
    <property type="project" value="TreeGrafter"/>
</dbReference>
<gene>
    <name evidence="3" type="ORF">CTAYLR_006780</name>
</gene>
<protein>
    <recommendedName>
        <fullName evidence="2">Endonuclease/exonuclease/phosphatase domain-containing protein</fullName>
    </recommendedName>
</protein>
<dbReference type="InterPro" id="IPR051916">
    <property type="entry name" value="GPI-anchor_lipid_remodeler"/>
</dbReference>
<feature type="domain" description="Endonuclease/exonuclease/phosphatase" evidence="2">
    <location>
        <begin position="31"/>
        <end position="333"/>
    </location>
</feature>
<dbReference type="PANTHER" id="PTHR14859">
    <property type="entry name" value="CALCOFLUOR WHITE HYPERSENSITIVE PROTEIN PRECURSOR"/>
    <property type="match status" value="1"/>
</dbReference>
<evidence type="ECO:0000313" key="4">
    <source>
        <dbReference type="Proteomes" id="UP001230188"/>
    </source>
</evidence>
<accession>A0AAD7U8G8</accession>
<comment type="caution">
    <text evidence="3">The sequence shown here is derived from an EMBL/GenBank/DDBJ whole genome shotgun (WGS) entry which is preliminary data.</text>
</comment>
<keyword evidence="4" id="KW-1185">Reference proteome</keyword>
<dbReference type="Pfam" id="PF03372">
    <property type="entry name" value="Exo_endo_phos"/>
    <property type="match status" value="1"/>
</dbReference>
<dbReference type="GO" id="GO:0016020">
    <property type="term" value="C:membrane"/>
    <property type="evidence" value="ECO:0007669"/>
    <property type="project" value="GOC"/>
</dbReference>
<proteinExistence type="predicted"/>
<name>A0AAD7U8G8_9STRA</name>